<dbReference type="InterPro" id="IPR000627">
    <property type="entry name" value="Intradiol_dOase_C"/>
</dbReference>
<comment type="similarity">
    <text evidence="2">Belongs to the intradiol ring-cleavage dioxygenase family.</text>
</comment>
<feature type="domain" description="Intradiol ring-cleavage dioxygenases" evidence="7">
    <location>
        <begin position="137"/>
        <end position="165"/>
    </location>
</feature>
<dbReference type="EMBL" id="GL996501">
    <property type="protein sequence ID" value="EGW32969.1"/>
    <property type="molecule type" value="Genomic_DNA"/>
</dbReference>
<name>G3AKR5_SPAPN</name>
<evidence type="ECO:0000256" key="6">
    <source>
        <dbReference type="ARBA" id="ARBA00023004"/>
    </source>
</evidence>
<evidence type="ECO:0000256" key="1">
    <source>
        <dbReference type="ARBA" id="ARBA00001965"/>
    </source>
</evidence>
<gene>
    <name evidence="8" type="ORF">SPAPADRAFT_136524</name>
</gene>
<dbReference type="SUPFAM" id="SSF49482">
    <property type="entry name" value="Aromatic compound dioxygenase"/>
    <property type="match status" value="1"/>
</dbReference>
<dbReference type="OrthoDB" id="5238185at2759"/>
<proteinExistence type="inferred from homology"/>
<dbReference type="GeneID" id="18869978"/>
<evidence type="ECO:0000259" key="7">
    <source>
        <dbReference type="PROSITE" id="PS00083"/>
    </source>
</evidence>
<evidence type="ECO:0000313" key="9">
    <source>
        <dbReference type="Proteomes" id="UP000000709"/>
    </source>
</evidence>
<keyword evidence="5" id="KW-0560">Oxidoreductase</keyword>
<dbReference type="PROSITE" id="PS00083">
    <property type="entry name" value="INTRADIOL_DIOXYGENAS"/>
    <property type="match status" value="1"/>
</dbReference>
<dbReference type="InterPro" id="IPR007535">
    <property type="entry name" value="Catechol_dOase_N"/>
</dbReference>
<protein>
    <submittedName>
        <fullName evidence="8">6-chlorohydroxyquinol-1,2-dioxygenase</fullName>
    </submittedName>
</protein>
<dbReference type="Gene3D" id="2.60.130.10">
    <property type="entry name" value="Aromatic compound dioxygenase"/>
    <property type="match status" value="1"/>
</dbReference>
<sequence length="326" mass="36108">MTPAATRLVDMSDETITDNAIAVNTNTVNNPRLQFVLSKLIQHLHDFARDTRLTTEEWMTGIQFLTECGDITTDIRSEFILLSDVLGLSVLVDSISHPKPPSATAGTLLGPFHTHDAEVKQQGESISSSGKGEPVVITGFLTDTDGNPIPDATIDLWHCDAHGKYDTQYSDRTHPDMRGIVRTRSDGSFLIRATKPVPYSVPDDGPVGKLLHNVGRHAMRPAHIHFIIKKPGYETLITALYGKGDPYQFSDAVFGVKSSLLFELERLGSRAKEFDMNEEDWILRWDFKIISEQEGQSLRVERNRTAIKGVEGVTLNEDGLPVAALD</sequence>
<evidence type="ECO:0000256" key="4">
    <source>
        <dbReference type="ARBA" id="ARBA00022964"/>
    </source>
</evidence>
<dbReference type="InterPro" id="IPR015889">
    <property type="entry name" value="Intradiol_dOase_core"/>
</dbReference>
<dbReference type="InterPro" id="IPR050770">
    <property type="entry name" value="Intradiol_RC_Dioxygenase"/>
</dbReference>
<dbReference type="InParanoid" id="G3AKR5"/>
<dbReference type="GO" id="GO:0008199">
    <property type="term" value="F:ferric iron binding"/>
    <property type="evidence" value="ECO:0007669"/>
    <property type="project" value="InterPro"/>
</dbReference>
<keyword evidence="4 8" id="KW-0223">Dioxygenase</keyword>
<dbReference type="HOGENOM" id="CLU_046727_2_0_1"/>
<dbReference type="PANTHER" id="PTHR33711:SF7">
    <property type="entry name" value="INTRADIOL RING-CLEAVAGE DIOXYGENASES DOMAIN-CONTAINING PROTEIN-RELATED"/>
    <property type="match status" value="1"/>
</dbReference>
<dbReference type="Pfam" id="PF00775">
    <property type="entry name" value="Dioxygenase_C"/>
    <property type="match status" value="1"/>
</dbReference>
<evidence type="ECO:0000256" key="2">
    <source>
        <dbReference type="ARBA" id="ARBA00007825"/>
    </source>
</evidence>
<dbReference type="PANTHER" id="PTHR33711">
    <property type="entry name" value="DIOXYGENASE, PUTATIVE (AFU_ORTHOLOGUE AFUA_2G02910)-RELATED"/>
    <property type="match status" value="1"/>
</dbReference>
<evidence type="ECO:0000256" key="3">
    <source>
        <dbReference type="ARBA" id="ARBA00022723"/>
    </source>
</evidence>
<organism evidence="9">
    <name type="scientific">Spathaspora passalidarum (strain NRRL Y-27907 / 11-Y1)</name>
    <dbReference type="NCBI Taxonomy" id="619300"/>
    <lineage>
        <taxon>Eukaryota</taxon>
        <taxon>Fungi</taxon>
        <taxon>Dikarya</taxon>
        <taxon>Ascomycota</taxon>
        <taxon>Saccharomycotina</taxon>
        <taxon>Pichiomycetes</taxon>
        <taxon>Debaryomycetaceae</taxon>
        <taxon>Spathaspora</taxon>
    </lineage>
</organism>
<keyword evidence="3" id="KW-0479">Metal-binding</keyword>
<keyword evidence="6" id="KW-0408">Iron</keyword>
<dbReference type="OMA" id="RCVMRSD"/>
<dbReference type="Proteomes" id="UP000000709">
    <property type="component" value="Unassembled WGS sequence"/>
</dbReference>
<dbReference type="KEGG" id="spaa:SPAPADRAFT_136524"/>
<dbReference type="AlphaFoldDB" id="G3AKR5"/>
<dbReference type="RefSeq" id="XP_007374484.1">
    <property type="nucleotide sequence ID" value="XM_007374422.1"/>
</dbReference>
<evidence type="ECO:0000313" key="8">
    <source>
        <dbReference type="EMBL" id="EGW32969.1"/>
    </source>
</evidence>
<dbReference type="eggNOG" id="ENOG502QWDJ">
    <property type="taxonomic scope" value="Eukaryota"/>
</dbReference>
<accession>G3AKR5</accession>
<dbReference type="GO" id="GO:0009712">
    <property type="term" value="P:catechol-containing compound metabolic process"/>
    <property type="evidence" value="ECO:0007669"/>
    <property type="project" value="InterPro"/>
</dbReference>
<dbReference type="Pfam" id="PF04444">
    <property type="entry name" value="Dioxygenase_N"/>
    <property type="match status" value="1"/>
</dbReference>
<reference evidence="8 9" key="1">
    <citation type="journal article" date="2011" name="Proc. Natl. Acad. Sci. U.S.A.">
        <title>Comparative genomics of xylose-fermenting fungi for enhanced biofuel production.</title>
        <authorList>
            <person name="Wohlbach D.J."/>
            <person name="Kuo A."/>
            <person name="Sato T.K."/>
            <person name="Potts K.M."/>
            <person name="Salamov A.A."/>
            <person name="LaButti K.M."/>
            <person name="Sun H."/>
            <person name="Clum A."/>
            <person name="Pangilinan J.L."/>
            <person name="Lindquist E.A."/>
            <person name="Lucas S."/>
            <person name="Lapidus A."/>
            <person name="Jin M."/>
            <person name="Gunawan C."/>
            <person name="Balan V."/>
            <person name="Dale B.E."/>
            <person name="Jeffries T.W."/>
            <person name="Zinkel R."/>
            <person name="Barry K.W."/>
            <person name="Grigoriev I.V."/>
            <person name="Gasch A.P."/>
        </authorList>
    </citation>
    <scope>NUCLEOTIDE SEQUENCE [LARGE SCALE GENOMIC DNA]</scope>
    <source>
        <strain evidence="9">NRRL Y-27907 / 11-Y1</strain>
    </source>
</reference>
<comment type="cofactor">
    <cofactor evidence="1">
        <name>Fe(3+)</name>
        <dbReference type="ChEBI" id="CHEBI:29034"/>
    </cofactor>
</comment>
<evidence type="ECO:0000256" key="5">
    <source>
        <dbReference type="ARBA" id="ARBA00023002"/>
    </source>
</evidence>
<keyword evidence="9" id="KW-1185">Reference proteome</keyword>
<dbReference type="GO" id="GO:0018576">
    <property type="term" value="F:catechol 1,2-dioxygenase activity"/>
    <property type="evidence" value="ECO:0007669"/>
    <property type="project" value="InterPro"/>
</dbReference>